<feature type="transmembrane region" description="Helical" evidence="1">
    <location>
        <begin position="62"/>
        <end position="84"/>
    </location>
</feature>
<accession>A0A7W8FX31</accession>
<reference evidence="2 3" key="1">
    <citation type="submission" date="2020-08" db="EMBL/GenBank/DDBJ databases">
        <title>Genomic Encyclopedia of Type Strains, Phase IV (KMG-IV): sequencing the most valuable type-strain genomes for metagenomic binning, comparative biology and taxonomic classification.</title>
        <authorList>
            <person name="Goeker M."/>
        </authorList>
    </citation>
    <scope>NUCLEOTIDE SEQUENCE [LARGE SCALE GENOMIC DNA]</scope>
    <source>
        <strain evidence="2 3">DSM 26963</strain>
    </source>
</reference>
<dbReference type="AlphaFoldDB" id="A0A7W8FX31"/>
<proteinExistence type="predicted"/>
<evidence type="ECO:0000313" key="2">
    <source>
        <dbReference type="EMBL" id="MBB5185229.1"/>
    </source>
</evidence>
<dbReference type="Proteomes" id="UP000521313">
    <property type="component" value="Unassembled WGS sequence"/>
</dbReference>
<comment type="caution">
    <text evidence="2">The sequence shown here is derived from an EMBL/GenBank/DDBJ whole genome shotgun (WGS) entry which is preliminary data.</text>
</comment>
<keyword evidence="1" id="KW-0812">Transmembrane</keyword>
<evidence type="ECO:0000313" key="3">
    <source>
        <dbReference type="Proteomes" id="UP000521313"/>
    </source>
</evidence>
<organism evidence="2 3">
    <name type="scientific">Faecalicoccus acidiformans</name>
    <dbReference type="NCBI Taxonomy" id="915173"/>
    <lineage>
        <taxon>Bacteria</taxon>
        <taxon>Bacillati</taxon>
        <taxon>Bacillota</taxon>
        <taxon>Erysipelotrichia</taxon>
        <taxon>Erysipelotrichales</taxon>
        <taxon>Erysipelotrichaceae</taxon>
        <taxon>Faecalicoccus</taxon>
    </lineage>
</organism>
<name>A0A7W8FX31_9FIRM</name>
<sequence length="101" mass="11728">MVIALCFPGIFYILYGIYMICRKRMINLREDFRSQSWTSEYITEQGKLDIIFGALLFADSGVYLLLGGVAGFLFLILLGILCILGQYRLFQKYKQKIEKPR</sequence>
<dbReference type="RefSeq" id="WP_183375942.1">
    <property type="nucleotide sequence ID" value="NZ_CALVCN010000014.1"/>
</dbReference>
<dbReference type="EMBL" id="JACHHD010000012">
    <property type="protein sequence ID" value="MBB5185229.1"/>
    <property type="molecule type" value="Genomic_DNA"/>
</dbReference>
<keyword evidence="1" id="KW-0472">Membrane</keyword>
<evidence type="ECO:0000256" key="1">
    <source>
        <dbReference type="SAM" id="Phobius"/>
    </source>
</evidence>
<gene>
    <name evidence="2" type="ORF">HNQ43_001282</name>
</gene>
<keyword evidence="1" id="KW-1133">Transmembrane helix</keyword>
<protein>
    <submittedName>
        <fullName evidence="2">Uncharacterized protein</fullName>
    </submittedName>
</protein>